<dbReference type="PANTHER" id="PTHR35936">
    <property type="entry name" value="MEMBRANE-BOUND LYTIC MUREIN TRANSGLYCOSYLASE F"/>
    <property type="match status" value="1"/>
</dbReference>
<keyword evidence="1 2" id="KW-0732">Signal</keyword>
<dbReference type="InterPro" id="IPR001638">
    <property type="entry name" value="Solute-binding_3/MltF_N"/>
</dbReference>
<sequence>MAALALAGFVLAASPAVGEDAASPGADRLATSVDPPILRVCADPNNLPFSNEDEEGFENKLADLVADELGATIEYTWWAERRGFLRNTLNAGACDVVMGTPPIDFLTPTQAYYNSTYVFVSRAEDAIDVATLTDPKLRDLTIGVHLIGDDGANTPAVHVLGEQEIVDNVVGYSIYGNYDEDSPPSRLVKDVAAGEIDIAVVWGPLAGFYAKHSETKLTVTPLEETVRLLPLVFQFPIGMGVRKDDHVLKDRLNAVIAKKHKAIEDLLDAYGIPRV</sequence>
<dbReference type="Pfam" id="PF00497">
    <property type="entry name" value="SBP_bac_3"/>
    <property type="match status" value="1"/>
</dbReference>
<evidence type="ECO:0000313" key="4">
    <source>
        <dbReference type="EMBL" id="EAU39923.1"/>
    </source>
</evidence>
<dbReference type="PANTHER" id="PTHR35936:SF17">
    <property type="entry name" value="ARGININE-BINDING EXTRACELLULAR PROTEIN ARTP"/>
    <property type="match status" value="1"/>
</dbReference>
<reference evidence="4 5" key="1">
    <citation type="journal article" date="2010" name="J. Bacteriol.">
        <title>Genome sequence of Fulvimarina pelagi HTCC2506T, a Mn(II)-oxidizing alphaproteobacterium possessing an aerobic anoxygenic photosynthetic gene cluster and Xanthorhodopsin.</title>
        <authorList>
            <person name="Kang I."/>
            <person name="Oh H.M."/>
            <person name="Lim S.I."/>
            <person name="Ferriera S."/>
            <person name="Giovannoni S.J."/>
            <person name="Cho J.C."/>
        </authorList>
    </citation>
    <scope>NUCLEOTIDE SEQUENCE [LARGE SCALE GENOMIC DNA]</scope>
    <source>
        <strain evidence="4 5">HTCC2506</strain>
    </source>
</reference>
<feature type="chain" id="PRO_5004171990" evidence="2">
    <location>
        <begin position="19"/>
        <end position="275"/>
    </location>
</feature>
<proteinExistence type="predicted"/>
<feature type="domain" description="Solute-binding protein family 3/N-terminal" evidence="3">
    <location>
        <begin position="37"/>
        <end position="273"/>
    </location>
</feature>
<dbReference type="NCBIfam" id="TIGR03871">
    <property type="entry name" value="ABC_peri_MoxJ_2"/>
    <property type="match status" value="1"/>
</dbReference>
<dbReference type="Proteomes" id="UP000004310">
    <property type="component" value="Unassembled WGS sequence"/>
</dbReference>
<keyword evidence="5" id="KW-1185">Reference proteome</keyword>
<feature type="signal peptide" evidence="2">
    <location>
        <begin position="1"/>
        <end position="18"/>
    </location>
</feature>
<protein>
    <submittedName>
        <fullName evidence="4">Putative methanol oxidation protein</fullName>
    </submittedName>
</protein>
<dbReference type="SMART" id="SM00062">
    <property type="entry name" value="PBPb"/>
    <property type="match status" value="1"/>
</dbReference>
<gene>
    <name evidence="4" type="ORF">FP2506_17644</name>
</gene>
<dbReference type="eggNOG" id="COG0834">
    <property type="taxonomic scope" value="Bacteria"/>
</dbReference>
<accession>Q0FY19</accession>
<comment type="caution">
    <text evidence="4">The sequence shown here is derived from an EMBL/GenBank/DDBJ whole genome shotgun (WGS) entry which is preliminary data.</text>
</comment>
<dbReference type="HOGENOM" id="CLU_056715_0_0_5"/>
<dbReference type="SUPFAM" id="SSF53850">
    <property type="entry name" value="Periplasmic binding protein-like II"/>
    <property type="match status" value="1"/>
</dbReference>
<dbReference type="Gene3D" id="3.40.190.10">
    <property type="entry name" value="Periplasmic binding protein-like II"/>
    <property type="match status" value="2"/>
</dbReference>
<organism evidence="4 5">
    <name type="scientific">Fulvimarina pelagi HTCC2506</name>
    <dbReference type="NCBI Taxonomy" id="314231"/>
    <lineage>
        <taxon>Bacteria</taxon>
        <taxon>Pseudomonadati</taxon>
        <taxon>Pseudomonadota</taxon>
        <taxon>Alphaproteobacteria</taxon>
        <taxon>Hyphomicrobiales</taxon>
        <taxon>Aurantimonadaceae</taxon>
        <taxon>Fulvimarina</taxon>
    </lineage>
</organism>
<evidence type="ECO:0000256" key="2">
    <source>
        <dbReference type="SAM" id="SignalP"/>
    </source>
</evidence>
<evidence type="ECO:0000256" key="1">
    <source>
        <dbReference type="ARBA" id="ARBA00022729"/>
    </source>
</evidence>
<dbReference type="EMBL" id="AATP01000011">
    <property type="protein sequence ID" value="EAU39923.1"/>
    <property type="molecule type" value="Genomic_DNA"/>
</dbReference>
<evidence type="ECO:0000259" key="3">
    <source>
        <dbReference type="SMART" id="SM00062"/>
    </source>
</evidence>
<name>Q0FY19_9HYPH</name>
<dbReference type="AlphaFoldDB" id="Q0FY19"/>
<dbReference type="STRING" id="217511.GCA_001463845_01821"/>
<evidence type="ECO:0000313" key="5">
    <source>
        <dbReference type="Proteomes" id="UP000004310"/>
    </source>
</evidence>
<dbReference type="InterPro" id="IPR022448">
    <property type="entry name" value="Quinoprotein_dehydrogenase"/>
</dbReference>